<name>A0A2N6CX94_9GAMM</name>
<evidence type="ECO:0000259" key="1">
    <source>
        <dbReference type="SMART" id="SM00881"/>
    </source>
</evidence>
<dbReference type="STRING" id="1111735.GCA_000428045_01848"/>
<dbReference type="InterPro" id="IPR032875">
    <property type="entry name" value="Succ_CoA_lig_flav_dom"/>
</dbReference>
<gene>
    <name evidence="2" type="ORF">C0630_07820</name>
</gene>
<protein>
    <submittedName>
        <fullName evidence="2">Acyl-CoA synthetase</fullName>
    </submittedName>
</protein>
<dbReference type="Pfam" id="PF13607">
    <property type="entry name" value="Succ_CoA_lig"/>
    <property type="match status" value="1"/>
</dbReference>
<dbReference type="EMBL" id="PKUN01000009">
    <property type="protein sequence ID" value="PLX61915.1"/>
    <property type="molecule type" value="Genomic_DNA"/>
</dbReference>
<comment type="caution">
    <text evidence="2">The sequence shown here is derived from an EMBL/GenBank/DDBJ whole genome shotgun (WGS) entry which is preliminary data.</text>
</comment>
<dbReference type="AlphaFoldDB" id="A0A2N6CX94"/>
<dbReference type="Pfam" id="PF13380">
    <property type="entry name" value="CoA_binding_2"/>
    <property type="match status" value="1"/>
</dbReference>
<dbReference type="PANTHER" id="PTHR42793">
    <property type="entry name" value="COA BINDING DOMAIN CONTAINING PROTEIN"/>
    <property type="match status" value="1"/>
</dbReference>
<dbReference type="SMART" id="SM00881">
    <property type="entry name" value="CoA_binding"/>
    <property type="match status" value="1"/>
</dbReference>
<dbReference type="InterPro" id="IPR003781">
    <property type="entry name" value="CoA-bd"/>
</dbReference>
<dbReference type="SUPFAM" id="SSF51735">
    <property type="entry name" value="NAD(P)-binding Rossmann-fold domains"/>
    <property type="match status" value="1"/>
</dbReference>
<evidence type="ECO:0000313" key="3">
    <source>
        <dbReference type="Proteomes" id="UP000235015"/>
    </source>
</evidence>
<dbReference type="PANTHER" id="PTHR42793:SF1">
    <property type="entry name" value="PEPTIDYL-LYSINE N-ACETYLTRANSFERASE PATZ"/>
    <property type="match status" value="1"/>
</dbReference>
<dbReference type="SUPFAM" id="SSF52210">
    <property type="entry name" value="Succinyl-CoA synthetase domains"/>
    <property type="match status" value="2"/>
</dbReference>
<dbReference type="InterPro" id="IPR016102">
    <property type="entry name" value="Succinyl-CoA_synth-like"/>
</dbReference>
<evidence type="ECO:0000313" key="2">
    <source>
        <dbReference type="EMBL" id="PLX61915.1"/>
    </source>
</evidence>
<dbReference type="InterPro" id="IPR036291">
    <property type="entry name" value="NAD(P)-bd_dom_sf"/>
</dbReference>
<dbReference type="Gene3D" id="3.40.50.261">
    <property type="entry name" value="Succinyl-CoA synthetase domains"/>
    <property type="match status" value="2"/>
</dbReference>
<reference evidence="2 3" key="1">
    <citation type="submission" date="2017-11" db="EMBL/GenBank/DDBJ databases">
        <title>Genome-resolved metagenomics identifies genetic mobility, metabolic interactions, and unexpected diversity in perchlorate-reducing communities.</title>
        <authorList>
            <person name="Barnum T.P."/>
            <person name="Figueroa I.A."/>
            <person name="Carlstrom C.I."/>
            <person name="Lucas L.N."/>
            <person name="Engelbrektson A.L."/>
            <person name="Coates J.D."/>
        </authorList>
    </citation>
    <scope>NUCLEOTIDE SEQUENCE [LARGE SCALE GENOMIC DNA]</scope>
    <source>
        <strain evidence="2">BM301</strain>
    </source>
</reference>
<sequence length="684" mass="73229">MTNNTPDLDGITALLQTRTGDGHQALNDVDLRQLLEMAGLPLASVEPGTGIELSLAIRNTREFGMVISAGLGGETGELLASALRKGQGGVSAAADLTSGEDLLQAFKATIAYRKLEGKVDDQNLSDCFTAFISLARHYAPTNPDAPFVLECLELNPFSFIDNRIALGEGVCEYSRPTPVPAPRPVKKIGKMLHPKSIGIIGVSGSKMNFGRIILKNILASGYPASQITIIRPNEDEIDGVKCAESLASLEHKLDLFVVAIAADAVYDLVDEVIATNAAEAVMLIPGGLGETTASREPAAAMMKRINEAHHSEDGGPVFLGGNCLGIVSHPGEYDTWFIPKNRLPQGQKKAQRNSALISQSGAFMITRISHNPWLDPAYMTALGNQNDLTHGDMVNYFAELDGIDTIGVYAEGFRDLDGLHFAKGVRKAVLKGKQVVLYKAGRSEFGANATMGHTASIAGDFALLEAVITQAGGMVCDDFDRFNDLFYIADCLHDKTIGGNRLGAVSGAGFEAVGMADNVQSDNFSLEVAALSAETETRIGEILKAKRLDALMEIRNPMDINPGADDEAHLQCAEAMAKDPNIDAVVVGLDPMSPVMRTLVENKLRPGYDLSDEQSIAHQMPKMVAALDKPLIGIVDGGELYEPLVAKMKDQGVCVFRSCGAGVKALSSYTRARLRAEEIRKRFG</sequence>
<dbReference type="Gene3D" id="3.30.470.20">
    <property type="entry name" value="ATP-grasp fold, B domain"/>
    <property type="match status" value="1"/>
</dbReference>
<proteinExistence type="predicted"/>
<dbReference type="Gene3D" id="3.40.50.720">
    <property type="entry name" value="NAD(P)-binding Rossmann-like Domain"/>
    <property type="match status" value="1"/>
</dbReference>
<organism evidence="2 3">
    <name type="scientific">Sedimenticola selenatireducens</name>
    <dbReference type="NCBI Taxonomy" id="191960"/>
    <lineage>
        <taxon>Bacteria</taxon>
        <taxon>Pseudomonadati</taxon>
        <taxon>Pseudomonadota</taxon>
        <taxon>Gammaproteobacteria</taxon>
        <taxon>Chromatiales</taxon>
        <taxon>Sedimenticolaceae</taxon>
        <taxon>Sedimenticola</taxon>
    </lineage>
</organism>
<dbReference type="Proteomes" id="UP000235015">
    <property type="component" value="Unassembled WGS sequence"/>
</dbReference>
<accession>A0A2N6CX94</accession>
<feature type="domain" description="CoA-binding" evidence="1">
    <location>
        <begin position="191"/>
        <end position="288"/>
    </location>
</feature>
<dbReference type="RefSeq" id="WP_273438682.1">
    <property type="nucleotide sequence ID" value="NZ_PKUN01000009.1"/>
</dbReference>